<dbReference type="SUPFAM" id="SSF51445">
    <property type="entry name" value="(Trans)glycosidases"/>
    <property type="match status" value="1"/>
</dbReference>
<protein>
    <recommendedName>
        <fullName evidence="2">Chitinase domain-containing protein 1</fullName>
    </recommendedName>
</protein>
<evidence type="ECO:0000256" key="2">
    <source>
        <dbReference type="ARBA" id="ARBA00040976"/>
    </source>
</evidence>
<feature type="domain" description="GH18" evidence="3">
    <location>
        <begin position="1"/>
        <end position="192"/>
    </location>
</feature>
<dbReference type="STRING" id="13333.W1PLM1"/>
<dbReference type="Gene3D" id="3.20.20.80">
    <property type="entry name" value="Glycosidases"/>
    <property type="match status" value="1"/>
</dbReference>
<dbReference type="Gramene" id="ERN08938">
    <property type="protein sequence ID" value="ERN08938"/>
    <property type="gene ID" value="AMTR_s00015p00257710"/>
</dbReference>
<evidence type="ECO:0000259" key="3">
    <source>
        <dbReference type="PROSITE" id="PS51910"/>
    </source>
</evidence>
<reference evidence="5" key="1">
    <citation type="journal article" date="2013" name="Science">
        <title>The Amborella genome and the evolution of flowering plants.</title>
        <authorList>
            <consortium name="Amborella Genome Project"/>
        </authorList>
    </citation>
    <scope>NUCLEOTIDE SEQUENCE [LARGE SCALE GENOMIC DNA]</scope>
</reference>
<dbReference type="PANTHER" id="PTHR46066">
    <property type="entry name" value="CHITINASE DOMAIN-CONTAINING PROTEIN 1 FAMILY MEMBER"/>
    <property type="match status" value="1"/>
</dbReference>
<evidence type="ECO:0000256" key="1">
    <source>
        <dbReference type="ARBA" id="ARBA00009336"/>
    </source>
</evidence>
<dbReference type="PROSITE" id="PS51910">
    <property type="entry name" value="GH18_2"/>
    <property type="match status" value="1"/>
</dbReference>
<accession>W1PLM1</accession>
<dbReference type="EMBL" id="KI393208">
    <property type="protein sequence ID" value="ERN08938.1"/>
    <property type="molecule type" value="Genomic_DNA"/>
</dbReference>
<comment type="similarity">
    <text evidence="1">Belongs to the glycosyl hydrolase 18 family.</text>
</comment>
<dbReference type="AlphaFoldDB" id="W1PLM1"/>
<evidence type="ECO:0000313" key="4">
    <source>
        <dbReference type="EMBL" id="ERN08938.1"/>
    </source>
</evidence>
<dbReference type="InterPro" id="IPR017853">
    <property type="entry name" value="GH"/>
</dbReference>
<sequence length="192" mass="21705">MVLPSVALEASPVKLLTKKKQWLKAIDLIVSECKDLGYDGIVLESWSLWANYGVLQDQDMRKKALEFIKQLGLALHLVRLKQDSDCSLQLVYVIGPPNKHSPKELMFSSEDFEYLIEAVDGFSLMTYDFSSAFYVGPNAPLYWVRAVVQFLAGNNESLRSLAHKVFVGINFYGNDFVLPQGMCFSDIEQNLL</sequence>
<dbReference type="HOGENOM" id="CLU_1416915_0_0_1"/>
<dbReference type="Proteomes" id="UP000017836">
    <property type="component" value="Unassembled WGS sequence"/>
</dbReference>
<evidence type="ECO:0000313" key="5">
    <source>
        <dbReference type="Proteomes" id="UP000017836"/>
    </source>
</evidence>
<name>W1PLM1_AMBTC</name>
<dbReference type="PANTHER" id="PTHR46066:SF2">
    <property type="entry name" value="CHITINASE DOMAIN-CONTAINING PROTEIN 1"/>
    <property type="match status" value="1"/>
</dbReference>
<organism evidence="4 5">
    <name type="scientific">Amborella trichopoda</name>
    <dbReference type="NCBI Taxonomy" id="13333"/>
    <lineage>
        <taxon>Eukaryota</taxon>
        <taxon>Viridiplantae</taxon>
        <taxon>Streptophyta</taxon>
        <taxon>Embryophyta</taxon>
        <taxon>Tracheophyta</taxon>
        <taxon>Spermatophyta</taxon>
        <taxon>Magnoliopsida</taxon>
        <taxon>Amborellales</taxon>
        <taxon>Amborellaceae</taxon>
        <taxon>Amborella</taxon>
    </lineage>
</organism>
<keyword evidence="5" id="KW-1185">Reference proteome</keyword>
<proteinExistence type="inferred from homology"/>
<dbReference type="GO" id="GO:0005975">
    <property type="term" value="P:carbohydrate metabolic process"/>
    <property type="evidence" value="ECO:0007669"/>
    <property type="project" value="InterPro"/>
</dbReference>
<dbReference type="eggNOG" id="KOG2091">
    <property type="taxonomic scope" value="Eukaryota"/>
</dbReference>
<gene>
    <name evidence="4" type="ORF">AMTR_s00015p00257710</name>
</gene>
<dbReference type="Pfam" id="PF00704">
    <property type="entry name" value="Glyco_hydro_18"/>
    <property type="match status" value="1"/>
</dbReference>
<dbReference type="InterPro" id="IPR001223">
    <property type="entry name" value="Glyco_hydro18_cat"/>
</dbReference>